<evidence type="ECO:0000256" key="1">
    <source>
        <dbReference type="ARBA" id="ARBA00023002"/>
    </source>
</evidence>
<keyword evidence="1" id="KW-0560">Oxidoreductase</keyword>
<dbReference type="Proteomes" id="UP001280581">
    <property type="component" value="Unassembled WGS sequence"/>
</dbReference>
<dbReference type="EMBL" id="WVTA01000005">
    <property type="protein sequence ID" value="KAK3209944.1"/>
    <property type="molecule type" value="Genomic_DNA"/>
</dbReference>
<dbReference type="Gene3D" id="3.40.605.10">
    <property type="entry name" value="Aldehyde Dehydrogenase, Chain A, domain 1"/>
    <property type="match status" value="2"/>
</dbReference>
<dbReference type="InterPro" id="IPR015590">
    <property type="entry name" value="Aldehyde_DH_dom"/>
</dbReference>
<evidence type="ECO:0000259" key="2">
    <source>
        <dbReference type="Pfam" id="PF00171"/>
    </source>
</evidence>
<dbReference type="Gene3D" id="3.40.309.10">
    <property type="entry name" value="Aldehyde Dehydrogenase, Chain A, domain 2"/>
    <property type="match status" value="1"/>
</dbReference>
<dbReference type="SUPFAM" id="SSF53720">
    <property type="entry name" value="ALDH-like"/>
    <property type="match status" value="1"/>
</dbReference>
<dbReference type="InterPro" id="IPR016161">
    <property type="entry name" value="Ald_DH/histidinol_DH"/>
</dbReference>
<protein>
    <recommendedName>
        <fullName evidence="2">Aldehyde dehydrogenase domain-containing protein</fullName>
    </recommendedName>
</protein>
<comment type="caution">
    <text evidence="3">The sequence shown here is derived from an EMBL/GenBank/DDBJ whole genome shotgun (WGS) entry which is preliminary data.</text>
</comment>
<name>A0AAN6RJ65_9PLEO</name>
<reference evidence="3 4" key="1">
    <citation type="submission" date="2021-02" db="EMBL/GenBank/DDBJ databases">
        <title>Genome assembly of Pseudopithomyces chartarum.</title>
        <authorList>
            <person name="Jauregui R."/>
            <person name="Singh J."/>
            <person name="Voisey C."/>
        </authorList>
    </citation>
    <scope>NUCLEOTIDE SEQUENCE [LARGE SCALE GENOMIC DNA]</scope>
    <source>
        <strain evidence="3 4">AGR01</strain>
    </source>
</reference>
<evidence type="ECO:0000313" key="3">
    <source>
        <dbReference type="EMBL" id="KAK3209944.1"/>
    </source>
</evidence>
<dbReference type="GO" id="GO:0004777">
    <property type="term" value="F:succinate-semialdehyde dehydrogenase (NAD+) activity"/>
    <property type="evidence" value="ECO:0007669"/>
    <property type="project" value="TreeGrafter"/>
</dbReference>
<dbReference type="InterPro" id="IPR016162">
    <property type="entry name" value="Ald_DH_N"/>
</dbReference>
<sequence>MEATSSDIPLFINGRDIYHDSVFDVVSPGTGEVCWRAVSATIGDATEAVEAAQTAFALWSQTKPSTRAQILYKAADILETNIARHADYMMTEMGADRGTAQYFVTPGAIAACRDIAGRISSVCGSVPAVAREGQSAMVWKEPYGVVLGVVPWNAPYFFGIRSAATAIATGNTTVIKSSEITPRCYYELARVFKEAGLPDGVFNVVACRPQDAPSVVNTMIEHPAVRKVNFTAHPNGIGGKNTAIVLEDADLEKAAEECLAGAFANAGQICMSTDRIAVHESIVSGFTEVLKKHVEKLSQTSSGPPTVSTATSKQRLAKLVTSAIDSGAQLVSGLSSQDTLPGASFVPTILAKVPLHTPLYSEEAFGPLVSISTITTDEEAIKFANSTEYGLHAAVFTKDLRRALAIAKKLDVGAVHINSMTVHDEPTLPMGGVKASGWGRFNAQEGMEEFLTRKAVTWDD</sequence>
<dbReference type="AlphaFoldDB" id="A0AAN6RJ65"/>
<dbReference type="PANTHER" id="PTHR43353:SF2">
    <property type="entry name" value="ALDEHYDE DEHYDROGENASE FAMILY PROTEIN (AFU_ORTHOLOGUE AFUA_8G05520)"/>
    <property type="match status" value="1"/>
</dbReference>
<organism evidence="3 4">
    <name type="scientific">Pseudopithomyces chartarum</name>
    <dbReference type="NCBI Taxonomy" id="1892770"/>
    <lineage>
        <taxon>Eukaryota</taxon>
        <taxon>Fungi</taxon>
        <taxon>Dikarya</taxon>
        <taxon>Ascomycota</taxon>
        <taxon>Pezizomycotina</taxon>
        <taxon>Dothideomycetes</taxon>
        <taxon>Pleosporomycetidae</taxon>
        <taxon>Pleosporales</taxon>
        <taxon>Massarineae</taxon>
        <taxon>Didymosphaeriaceae</taxon>
        <taxon>Pseudopithomyces</taxon>
    </lineage>
</organism>
<evidence type="ECO:0000313" key="4">
    <source>
        <dbReference type="Proteomes" id="UP001280581"/>
    </source>
</evidence>
<keyword evidence="4" id="KW-1185">Reference proteome</keyword>
<accession>A0AAN6RJ65</accession>
<feature type="domain" description="Aldehyde dehydrogenase" evidence="2">
    <location>
        <begin position="22"/>
        <end position="232"/>
    </location>
</feature>
<feature type="domain" description="Aldehyde dehydrogenase" evidence="2">
    <location>
        <begin position="237"/>
        <end position="456"/>
    </location>
</feature>
<dbReference type="PANTHER" id="PTHR43353">
    <property type="entry name" value="SUCCINATE-SEMIALDEHYDE DEHYDROGENASE, MITOCHONDRIAL"/>
    <property type="match status" value="1"/>
</dbReference>
<dbReference type="InterPro" id="IPR016163">
    <property type="entry name" value="Ald_DH_C"/>
</dbReference>
<dbReference type="Pfam" id="PF00171">
    <property type="entry name" value="Aldedh"/>
    <property type="match status" value="2"/>
</dbReference>
<dbReference type="GO" id="GO:0009450">
    <property type="term" value="P:gamma-aminobutyric acid catabolic process"/>
    <property type="evidence" value="ECO:0007669"/>
    <property type="project" value="TreeGrafter"/>
</dbReference>
<dbReference type="InterPro" id="IPR050740">
    <property type="entry name" value="Aldehyde_DH_Superfamily"/>
</dbReference>
<gene>
    <name evidence="3" type="ORF">GRF29_44g1123882</name>
</gene>
<proteinExistence type="predicted"/>